<name>A0A0E4CRB8_MYCLN</name>
<accession>A0A0E4CRB8</accession>
<dbReference type="STRING" id="141349.BN1232_06002"/>
<evidence type="ECO:0000313" key="3">
    <source>
        <dbReference type="Proteomes" id="UP000199251"/>
    </source>
</evidence>
<dbReference type="Proteomes" id="UP000199251">
    <property type="component" value="Unassembled WGS sequence"/>
</dbReference>
<proteinExistence type="predicted"/>
<dbReference type="AlphaFoldDB" id="A0A0E4CRB8"/>
<protein>
    <submittedName>
        <fullName evidence="2">Transposase</fullName>
    </submittedName>
</protein>
<gene>
    <name evidence="2" type="ORF">BN1232_06002</name>
</gene>
<feature type="region of interest" description="Disordered" evidence="1">
    <location>
        <begin position="14"/>
        <end position="41"/>
    </location>
</feature>
<feature type="compositionally biased region" description="Pro residues" evidence="1">
    <location>
        <begin position="22"/>
        <end position="31"/>
    </location>
</feature>
<dbReference type="EMBL" id="CTEE01000002">
    <property type="protein sequence ID" value="CQD24005.1"/>
    <property type="molecule type" value="Genomic_DNA"/>
</dbReference>
<reference evidence="2 3" key="1">
    <citation type="submission" date="2015-03" db="EMBL/GenBank/DDBJ databases">
        <authorList>
            <person name="Urmite Genomes"/>
        </authorList>
    </citation>
    <scope>NUCLEOTIDE SEQUENCE [LARGE SCALE GENOMIC DNA]</scope>
    <source>
        <strain evidence="2 3">CSUR P1491</strain>
    </source>
</reference>
<organism evidence="2 3">
    <name type="scientific">Mycobacterium lentiflavum</name>
    <dbReference type="NCBI Taxonomy" id="141349"/>
    <lineage>
        <taxon>Bacteria</taxon>
        <taxon>Bacillati</taxon>
        <taxon>Actinomycetota</taxon>
        <taxon>Actinomycetes</taxon>
        <taxon>Mycobacteriales</taxon>
        <taxon>Mycobacteriaceae</taxon>
        <taxon>Mycobacterium</taxon>
        <taxon>Mycobacterium simiae complex</taxon>
    </lineage>
</organism>
<evidence type="ECO:0000313" key="2">
    <source>
        <dbReference type="EMBL" id="CQD24005.1"/>
    </source>
</evidence>
<evidence type="ECO:0000256" key="1">
    <source>
        <dbReference type="SAM" id="MobiDB-lite"/>
    </source>
</evidence>
<sequence length="86" mass="9538">MRGACDAVGVAQASYYRRHRQSPPPQRPAPVPHTARVQPRASSAAERAAILDELHSERFVDISPAEVWATLLDEGRYAHAAVAWRH</sequence>